<dbReference type="AlphaFoldDB" id="A0A2C9U268"/>
<protein>
    <submittedName>
        <fullName evidence="2">Uncharacterized protein</fullName>
    </submittedName>
</protein>
<keyword evidence="1" id="KW-1133">Transmembrane helix</keyword>
<evidence type="ECO:0000313" key="2">
    <source>
        <dbReference type="EMBL" id="OAY23837.1"/>
    </source>
</evidence>
<dbReference type="EMBL" id="CM004404">
    <property type="protein sequence ID" value="OAY23837.1"/>
    <property type="molecule type" value="Genomic_DNA"/>
</dbReference>
<name>A0A2C9U268_MANES</name>
<keyword evidence="1" id="KW-0812">Transmembrane</keyword>
<accession>A0A2C9U268</accession>
<proteinExistence type="predicted"/>
<reference evidence="2" key="1">
    <citation type="submission" date="2016-02" db="EMBL/GenBank/DDBJ databases">
        <title>WGS assembly of Manihot esculenta.</title>
        <authorList>
            <person name="Bredeson J.V."/>
            <person name="Prochnik S.E."/>
            <person name="Lyons J.B."/>
            <person name="Schmutz J."/>
            <person name="Grimwood J."/>
            <person name="Vrebalov J."/>
            <person name="Bart R.S."/>
            <person name="Amuge T."/>
            <person name="Ferguson M.E."/>
            <person name="Green R."/>
            <person name="Putnam N."/>
            <person name="Stites J."/>
            <person name="Rounsley S."/>
            <person name="Rokhsar D.S."/>
        </authorList>
    </citation>
    <scope>NUCLEOTIDE SEQUENCE [LARGE SCALE GENOMIC DNA]</scope>
    <source>
        <tissue evidence="2">Leaf</tissue>
    </source>
</reference>
<sequence length="63" mass="7290">MDRLKTHLEQYNLCVLLSLKALYFHWVYRFLVDKRGQNLTPLAGNLGVCFEALPQCGTQALFM</sequence>
<organism evidence="2">
    <name type="scientific">Manihot esculenta</name>
    <name type="common">Cassava</name>
    <name type="synonym">Jatropha manihot</name>
    <dbReference type="NCBI Taxonomy" id="3983"/>
    <lineage>
        <taxon>Eukaryota</taxon>
        <taxon>Viridiplantae</taxon>
        <taxon>Streptophyta</taxon>
        <taxon>Embryophyta</taxon>
        <taxon>Tracheophyta</taxon>
        <taxon>Spermatophyta</taxon>
        <taxon>Magnoliopsida</taxon>
        <taxon>eudicotyledons</taxon>
        <taxon>Gunneridae</taxon>
        <taxon>Pentapetalae</taxon>
        <taxon>rosids</taxon>
        <taxon>fabids</taxon>
        <taxon>Malpighiales</taxon>
        <taxon>Euphorbiaceae</taxon>
        <taxon>Crotonoideae</taxon>
        <taxon>Manihoteae</taxon>
        <taxon>Manihot</taxon>
    </lineage>
</organism>
<evidence type="ECO:0000256" key="1">
    <source>
        <dbReference type="SAM" id="Phobius"/>
    </source>
</evidence>
<feature type="transmembrane region" description="Helical" evidence="1">
    <location>
        <begin position="12"/>
        <end position="31"/>
    </location>
</feature>
<gene>
    <name evidence="2" type="ORF">MANES_18G111400</name>
</gene>
<keyword evidence="1" id="KW-0472">Membrane</keyword>